<reference evidence="2 3" key="1">
    <citation type="journal article" date="2018" name="Mol. Ecol.">
        <title>The obligate alkalophilic soda-lake fungus Sodiomyces alkalinus has shifted to a protein diet.</title>
        <authorList>
            <person name="Grum-Grzhimaylo A.A."/>
            <person name="Falkoski D.L."/>
            <person name="van den Heuvel J."/>
            <person name="Valero-Jimenez C.A."/>
            <person name="Min B."/>
            <person name="Choi I.G."/>
            <person name="Lipzen A."/>
            <person name="Daum C.G."/>
            <person name="Aanen D.K."/>
            <person name="Tsang A."/>
            <person name="Henrissat B."/>
            <person name="Bilanenko E.N."/>
            <person name="de Vries R.P."/>
            <person name="van Kan J.A.L."/>
            <person name="Grigoriev I.V."/>
            <person name="Debets A.J.M."/>
        </authorList>
    </citation>
    <scope>NUCLEOTIDE SEQUENCE [LARGE SCALE GENOMIC DNA]</scope>
    <source>
        <strain evidence="2 3">F11</strain>
    </source>
</reference>
<evidence type="ECO:0000259" key="1">
    <source>
        <dbReference type="Pfam" id="PF01636"/>
    </source>
</evidence>
<evidence type="ECO:0000313" key="2">
    <source>
        <dbReference type="EMBL" id="ROT40647.1"/>
    </source>
</evidence>
<dbReference type="RefSeq" id="XP_028468453.1">
    <property type="nucleotide sequence ID" value="XM_028612773.1"/>
</dbReference>
<dbReference type="PANTHER" id="PTHR21310">
    <property type="entry name" value="AMINOGLYCOSIDE PHOSPHOTRANSFERASE-RELATED-RELATED"/>
    <property type="match status" value="1"/>
</dbReference>
<dbReference type="STRING" id="1314773.A0A3N2Q1L1"/>
<dbReference type="SUPFAM" id="SSF56112">
    <property type="entry name" value="Protein kinase-like (PK-like)"/>
    <property type="match status" value="1"/>
</dbReference>
<dbReference type="PANTHER" id="PTHR21310:SF37">
    <property type="entry name" value="AMINOGLYCOSIDE PHOSPHOTRANSFERASE DOMAIN-CONTAINING PROTEIN"/>
    <property type="match status" value="1"/>
</dbReference>
<name>A0A3N2Q1L1_SODAK</name>
<feature type="domain" description="Aminoglycoside phosphotransferase" evidence="1">
    <location>
        <begin position="75"/>
        <end position="319"/>
    </location>
</feature>
<dbReference type="GeneID" id="39581251"/>
<dbReference type="OrthoDB" id="4816593at2759"/>
<dbReference type="EMBL" id="ML119052">
    <property type="protein sequence ID" value="ROT40647.1"/>
    <property type="molecule type" value="Genomic_DNA"/>
</dbReference>
<dbReference type="Proteomes" id="UP000272025">
    <property type="component" value="Unassembled WGS sequence"/>
</dbReference>
<evidence type="ECO:0000313" key="3">
    <source>
        <dbReference type="Proteomes" id="UP000272025"/>
    </source>
</evidence>
<organism evidence="2 3">
    <name type="scientific">Sodiomyces alkalinus (strain CBS 110278 / VKM F-3762 / F11)</name>
    <name type="common">Alkaliphilic filamentous fungus</name>
    <dbReference type="NCBI Taxonomy" id="1314773"/>
    <lineage>
        <taxon>Eukaryota</taxon>
        <taxon>Fungi</taxon>
        <taxon>Dikarya</taxon>
        <taxon>Ascomycota</taxon>
        <taxon>Pezizomycotina</taxon>
        <taxon>Sordariomycetes</taxon>
        <taxon>Hypocreomycetidae</taxon>
        <taxon>Glomerellales</taxon>
        <taxon>Plectosphaerellaceae</taxon>
        <taxon>Sodiomyces</taxon>
    </lineage>
</organism>
<protein>
    <recommendedName>
        <fullName evidence="1">Aminoglycoside phosphotransferase domain-containing protein</fullName>
    </recommendedName>
</protein>
<proteinExistence type="predicted"/>
<dbReference type="InterPro" id="IPR011009">
    <property type="entry name" value="Kinase-like_dom_sf"/>
</dbReference>
<dbReference type="InterPro" id="IPR051678">
    <property type="entry name" value="AGP_Transferase"/>
</dbReference>
<dbReference type="Pfam" id="PF01636">
    <property type="entry name" value="APH"/>
    <property type="match status" value="1"/>
</dbReference>
<dbReference type="AlphaFoldDB" id="A0A3N2Q1L1"/>
<accession>A0A3N2Q1L1</accession>
<keyword evidence="3" id="KW-1185">Reference proteome</keyword>
<dbReference type="Gene3D" id="3.90.1200.10">
    <property type="match status" value="1"/>
</dbReference>
<sequence>MAYSPPVIFAFGQDHDATHQYPLTPEQRESTRQTFIDSVDQDAICALASRHNDMKPCRILDSASGSFNVCFFVQFLDDHTRWVVRVPVEPVIYDVWAKLQSEVATMANSNGMSRYIQNKTKIPLPRIHAYGRGESLIRDSPTTQAYLILDFVDGRSIDLQALSEDTPQRRKHFFSQFIEIMAQLRQLEFNATGSLMPDHGGRPEPVVGGALSIPINELQIDLGRTGKASSPAFTSATSFALQQHHLMSEIYRLPTSELSEETAQLQVFALHYLRKRIPELIASEWDSGPFILTHSDLRSSNIIVDHDLNIQCIIDWEWAYTVPRQFFIPPSWITGQGLDYLTQKQCYETFLEFREVLREKASSSDLYRQLADDWDSDLPKTLILPLAHILLHPSDLIHVYYRSMFPQLFHEPRAEVVARFFHDTGKNKTLVAEVQQRMADSERYTQYLKDNGLFVPDEETRKAREWLKKAQELNDKLGLGIM</sequence>
<dbReference type="InterPro" id="IPR002575">
    <property type="entry name" value="Aminoglycoside_PTrfase"/>
</dbReference>
<gene>
    <name evidence="2" type="ORF">SODALDRAFT_338349</name>
</gene>